<sequence length="191" mass="21563">MFCQIEGSEVVEVIPKPKGITIGDTQYPKNIFTIWSKEELKTIGLLPYSENKIDNRFYLRGDLSYDVGSDAVVGTYAKAAKDIDEIKDKMIERVKKIASKFLAYTDWMVIRESEGGTAIPDDIKAYRTAVRKESNDKETAIKALSDLDAVMLYEATPYIETRKNDAGENVESEYPISLTNHYFAEDPLAEV</sequence>
<organism evidence="1">
    <name type="scientific">marine metagenome</name>
    <dbReference type="NCBI Taxonomy" id="408172"/>
    <lineage>
        <taxon>unclassified sequences</taxon>
        <taxon>metagenomes</taxon>
        <taxon>ecological metagenomes</taxon>
    </lineage>
</organism>
<gene>
    <name evidence="1" type="ORF">METZ01_LOCUS390342</name>
</gene>
<proteinExistence type="predicted"/>
<reference evidence="1" key="1">
    <citation type="submission" date="2018-05" db="EMBL/GenBank/DDBJ databases">
        <authorList>
            <person name="Lanie J.A."/>
            <person name="Ng W.-L."/>
            <person name="Kazmierczak K.M."/>
            <person name="Andrzejewski T.M."/>
            <person name="Davidsen T.M."/>
            <person name="Wayne K.J."/>
            <person name="Tettelin H."/>
            <person name="Glass J.I."/>
            <person name="Rusch D."/>
            <person name="Podicherti R."/>
            <person name="Tsui H.-C.T."/>
            <person name="Winkler M.E."/>
        </authorList>
    </citation>
    <scope>NUCLEOTIDE SEQUENCE</scope>
</reference>
<accession>A0A382UUX2</accession>
<dbReference type="EMBL" id="UINC01146641">
    <property type="protein sequence ID" value="SVD37488.1"/>
    <property type="molecule type" value="Genomic_DNA"/>
</dbReference>
<evidence type="ECO:0000313" key="1">
    <source>
        <dbReference type="EMBL" id="SVD37488.1"/>
    </source>
</evidence>
<dbReference type="AlphaFoldDB" id="A0A382UUX2"/>
<feature type="non-terminal residue" evidence="1">
    <location>
        <position position="191"/>
    </location>
</feature>
<protein>
    <submittedName>
        <fullName evidence="1">Uncharacterized protein</fullName>
    </submittedName>
</protein>
<name>A0A382UUX2_9ZZZZ</name>
<feature type="non-terminal residue" evidence="1">
    <location>
        <position position="1"/>
    </location>
</feature>